<keyword evidence="3" id="KW-1185">Reference proteome</keyword>
<sequence>MPLSNSPDEPAADRAQSGSRDGVTRRRVLQASAGTGALLLATGTAAANGKGGQAIVKEDEYYPDESFVILEVESCDNQTPDGSCRDDSLPFRCEGQGGRFPPGKGGALPFPWWNFKYESGPLEGELLRIYTRDNSIDTDSTYRWTRKEKDCPETPDYYQVGFARD</sequence>
<evidence type="ECO:0000256" key="1">
    <source>
        <dbReference type="SAM" id="MobiDB-lite"/>
    </source>
</evidence>
<evidence type="ECO:0000313" key="2">
    <source>
        <dbReference type="EMBL" id="CQR48711.1"/>
    </source>
</evidence>
<protein>
    <submittedName>
        <fullName evidence="2">Uncharacterized protein</fullName>
    </submittedName>
</protein>
<proteinExistence type="predicted"/>
<dbReference type="InterPro" id="IPR006311">
    <property type="entry name" value="TAT_signal"/>
</dbReference>
<name>A0A0D6JLD6_9EURY</name>
<evidence type="ECO:0000313" key="3">
    <source>
        <dbReference type="Proteomes" id="UP000198902"/>
    </source>
</evidence>
<reference evidence="3" key="1">
    <citation type="submission" date="2015-03" db="EMBL/GenBank/DDBJ databases">
        <authorList>
            <person name="Urmite Genomes"/>
        </authorList>
    </citation>
    <scope>NUCLEOTIDE SEQUENCE [LARGE SCALE GENOMIC DNA]</scope>
    <source>
        <strain evidence="3">Arc-Hr</strain>
    </source>
</reference>
<dbReference type="PROSITE" id="PS51318">
    <property type="entry name" value="TAT"/>
    <property type="match status" value="1"/>
</dbReference>
<accession>A0A0D6JLD6</accession>
<feature type="region of interest" description="Disordered" evidence="1">
    <location>
        <begin position="1"/>
        <end position="26"/>
    </location>
</feature>
<dbReference type="EMBL" id="CSTE01000001">
    <property type="protein sequence ID" value="CQR48711.1"/>
    <property type="molecule type" value="Genomic_DNA"/>
</dbReference>
<dbReference type="AlphaFoldDB" id="A0A0D6JLD6"/>
<dbReference type="Proteomes" id="UP000198902">
    <property type="component" value="Unassembled WGS sequence"/>
</dbReference>
<organism evidence="2 3">
    <name type="scientific">Haloferax massiliensis</name>
    <dbReference type="NCBI Taxonomy" id="1476858"/>
    <lineage>
        <taxon>Archaea</taxon>
        <taxon>Methanobacteriati</taxon>
        <taxon>Methanobacteriota</taxon>
        <taxon>Stenosarchaea group</taxon>
        <taxon>Halobacteria</taxon>
        <taxon>Halobacteriales</taxon>
        <taxon>Haloferacaceae</taxon>
        <taxon>Haloferax</taxon>
    </lineage>
</organism>
<gene>
    <name evidence="2" type="ORF">BN996_00158</name>
</gene>